<keyword evidence="3" id="KW-1185">Reference proteome</keyword>
<name>A0A0F5LWK1_9HYPH</name>
<feature type="compositionally biased region" description="Basic and acidic residues" evidence="1">
    <location>
        <begin position="153"/>
        <end position="163"/>
    </location>
</feature>
<gene>
    <name evidence="2" type="ORF">VW29_01715</name>
</gene>
<evidence type="ECO:0000256" key="1">
    <source>
        <dbReference type="SAM" id="MobiDB-lite"/>
    </source>
</evidence>
<feature type="region of interest" description="Disordered" evidence="1">
    <location>
        <begin position="121"/>
        <end position="163"/>
    </location>
</feature>
<dbReference type="Proteomes" id="UP000033608">
    <property type="component" value="Unassembled WGS sequence"/>
</dbReference>
<comment type="caution">
    <text evidence="2">The sequence shown here is derived from an EMBL/GenBank/DDBJ whole genome shotgun (WGS) entry which is preliminary data.</text>
</comment>
<accession>A0A0F5LWK1</accession>
<evidence type="ECO:0000313" key="3">
    <source>
        <dbReference type="Proteomes" id="UP000033608"/>
    </source>
</evidence>
<dbReference type="STRING" id="1121477.SAMN02745223_02104"/>
<dbReference type="EMBL" id="LAJF01000028">
    <property type="protein sequence ID" value="KKB86549.1"/>
    <property type="molecule type" value="Genomic_DNA"/>
</dbReference>
<evidence type="ECO:0000313" key="2">
    <source>
        <dbReference type="EMBL" id="KKB86549.1"/>
    </source>
</evidence>
<protein>
    <submittedName>
        <fullName evidence="2">Uncharacterized protein</fullName>
    </submittedName>
</protein>
<sequence>MSNGLTGAAVMRASQTTILERRRSVYYPLADAAGSEGVAAFLAIALKAEALYEAALAAEPGLRFEDHLEPMLAAAGRCQHRLQMVLEPQARLCCQRRFIERLGLERNGEKRRYPLAPRRVGQRVIDGPPPFQDRGLGGAHHGRSGEAIAHGGRARERYEQGRR</sequence>
<dbReference type="RefSeq" id="WP_046133659.1">
    <property type="nucleotide sequence ID" value="NZ_LAJF01000028.1"/>
</dbReference>
<feature type="non-terminal residue" evidence="2">
    <location>
        <position position="163"/>
    </location>
</feature>
<dbReference type="AlphaFoldDB" id="A0A0F5LWK1"/>
<reference evidence="2 3" key="1">
    <citation type="submission" date="2015-03" db="EMBL/GenBank/DDBJ databases">
        <authorList>
            <person name="Hassan Y.I."/>
            <person name="Lepp D."/>
            <person name="Zhou T."/>
        </authorList>
    </citation>
    <scope>NUCLEOTIDE SEQUENCE [LARGE SCALE GENOMIC DNA]</scope>
    <source>
        <strain evidence="2 3">DSM 17137</strain>
    </source>
</reference>
<organism evidence="2 3">
    <name type="scientific">Devosia limi DSM 17137</name>
    <dbReference type="NCBI Taxonomy" id="1121477"/>
    <lineage>
        <taxon>Bacteria</taxon>
        <taxon>Pseudomonadati</taxon>
        <taxon>Pseudomonadota</taxon>
        <taxon>Alphaproteobacteria</taxon>
        <taxon>Hyphomicrobiales</taxon>
        <taxon>Devosiaceae</taxon>
        <taxon>Devosia</taxon>
    </lineage>
</organism>
<proteinExistence type="predicted"/>